<dbReference type="Proteomes" id="UP000298416">
    <property type="component" value="Unassembled WGS sequence"/>
</dbReference>
<dbReference type="AlphaFoldDB" id="A0A8X8XP39"/>
<evidence type="ECO:0000313" key="11">
    <source>
        <dbReference type="Proteomes" id="UP000298416"/>
    </source>
</evidence>
<evidence type="ECO:0000256" key="8">
    <source>
        <dbReference type="SAM" id="MobiDB-lite"/>
    </source>
</evidence>
<keyword evidence="3 7" id="KW-0863">Zinc-finger</keyword>
<keyword evidence="2" id="KW-0677">Repeat</keyword>
<keyword evidence="11" id="KW-1185">Reference proteome</keyword>
<reference evidence="10" key="1">
    <citation type="submission" date="2018-01" db="EMBL/GenBank/DDBJ databases">
        <authorList>
            <person name="Mao J.F."/>
        </authorList>
    </citation>
    <scope>NUCLEOTIDE SEQUENCE</scope>
    <source>
        <strain evidence="10">Huo1</strain>
        <tissue evidence="10">Leaf</tissue>
    </source>
</reference>
<dbReference type="GO" id="GO:0000976">
    <property type="term" value="F:transcription cis-regulatory region binding"/>
    <property type="evidence" value="ECO:0007669"/>
    <property type="project" value="TreeGrafter"/>
</dbReference>
<dbReference type="Gene3D" id="3.30.160.60">
    <property type="entry name" value="Classic Zinc Finger"/>
    <property type="match status" value="1"/>
</dbReference>
<gene>
    <name evidence="10" type="ORF">SASPL_119655</name>
</gene>
<dbReference type="InterPro" id="IPR036236">
    <property type="entry name" value="Znf_C2H2_sf"/>
</dbReference>
<dbReference type="PANTHER" id="PTHR45988:SF1">
    <property type="entry name" value="ZINC FINGER PROTEIN AZF2"/>
    <property type="match status" value="1"/>
</dbReference>
<sequence>MPLEAQNPAGPPHRRRLNDYSYDSSRKAKRSKRVSDDEYLAGCLVALRSGGEASSSAAAAKSPRIYNCIVCGKGFSSHQALGGHKASHRNKPATVGAAEKKPSNSTSTATTADDDSIGGPHRVHNCSTCGRSFPSGQALGGHMRKHYGGVIGGSKSGVNSSDGGNGDGFSVVTSFSGGGGTSSSYGDGVGDVTRNWELNWISEEGLDLTLRL</sequence>
<keyword evidence="4" id="KW-0862">Zinc</keyword>
<evidence type="ECO:0000256" key="6">
    <source>
        <dbReference type="ARBA" id="ARBA00023163"/>
    </source>
</evidence>
<feature type="region of interest" description="Disordered" evidence="8">
    <location>
        <begin position="1"/>
        <end position="35"/>
    </location>
</feature>
<evidence type="ECO:0000256" key="4">
    <source>
        <dbReference type="ARBA" id="ARBA00022833"/>
    </source>
</evidence>
<dbReference type="GO" id="GO:0003700">
    <property type="term" value="F:DNA-binding transcription factor activity"/>
    <property type="evidence" value="ECO:0007669"/>
    <property type="project" value="InterPro"/>
</dbReference>
<dbReference type="PROSITE" id="PS50157">
    <property type="entry name" value="ZINC_FINGER_C2H2_2"/>
    <property type="match status" value="2"/>
</dbReference>
<keyword evidence="1" id="KW-0479">Metal-binding</keyword>
<keyword evidence="6" id="KW-0804">Transcription</keyword>
<evidence type="ECO:0000256" key="5">
    <source>
        <dbReference type="ARBA" id="ARBA00023015"/>
    </source>
</evidence>
<protein>
    <recommendedName>
        <fullName evidence="9">C2H2-type domain-containing protein</fullName>
    </recommendedName>
</protein>
<dbReference type="SUPFAM" id="SSF57667">
    <property type="entry name" value="beta-beta-alpha zinc fingers"/>
    <property type="match status" value="1"/>
</dbReference>
<name>A0A8X8XP39_SALSN</name>
<comment type="caution">
    <text evidence="10">The sequence shown here is derived from an EMBL/GenBank/DDBJ whole genome shotgun (WGS) entry which is preliminary data.</text>
</comment>
<dbReference type="InterPro" id="IPR044653">
    <property type="entry name" value="AZF1/2/3-like"/>
</dbReference>
<proteinExistence type="predicted"/>
<dbReference type="GO" id="GO:0008270">
    <property type="term" value="F:zinc ion binding"/>
    <property type="evidence" value="ECO:0007669"/>
    <property type="project" value="UniProtKB-KW"/>
</dbReference>
<evidence type="ECO:0000256" key="7">
    <source>
        <dbReference type="PROSITE-ProRule" id="PRU00042"/>
    </source>
</evidence>
<dbReference type="EMBL" id="PNBA02000007">
    <property type="protein sequence ID" value="KAG6417475.1"/>
    <property type="molecule type" value="Genomic_DNA"/>
</dbReference>
<keyword evidence="5" id="KW-0805">Transcription regulation</keyword>
<dbReference type="InterPro" id="IPR013087">
    <property type="entry name" value="Znf_C2H2_type"/>
</dbReference>
<evidence type="ECO:0000256" key="3">
    <source>
        <dbReference type="ARBA" id="ARBA00022771"/>
    </source>
</evidence>
<reference evidence="10" key="2">
    <citation type="submission" date="2020-08" db="EMBL/GenBank/DDBJ databases">
        <title>Plant Genome Project.</title>
        <authorList>
            <person name="Zhang R.-G."/>
        </authorList>
    </citation>
    <scope>NUCLEOTIDE SEQUENCE</scope>
    <source>
        <strain evidence="10">Huo1</strain>
        <tissue evidence="10">Leaf</tissue>
    </source>
</reference>
<organism evidence="10">
    <name type="scientific">Salvia splendens</name>
    <name type="common">Scarlet sage</name>
    <dbReference type="NCBI Taxonomy" id="180675"/>
    <lineage>
        <taxon>Eukaryota</taxon>
        <taxon>Viridiplantae</taxon>
        <taxon>Streptophyta</taxon>
        <taxon>Embryophyta</taxon>
        <taxon>Tracheophyta</taxon>
        <taxon>Spermatophyta</taxon>
        <taxon>Magnoliopsida</taxon>
        <taxon>eudicotyledons</taxon>
        <taxon>Gunneridae</taxon>
        <taxon>Pentapetalae</taxon>
        <taxon>asterids</taxon>
        <taxon>lamiids</taxon>
        <taxon>Lamiales</taxon>
        <taxon>Lamiaceae</taxon>
        <taxon>Nepetoideae</taxon>
        <taxon>Mentheae</taxon>
        <taxon>Salviinae</taxon>
        <taxon>Salvia</taxon>
        <taxon>Salvia subgen. Calosphace</taxon>
        <taxon>core Calosphace</taxon>
    </lineage>
</organism>
<dbReference type="Pfam" id="PF13912">
    <property type="entry name" value="zf-C2H2_6"/>
    <property type="match status" value="2"/>
</dbReference>
<dbReference type="SMART" id="SM00355">
    <property type="entry name" value="ZnF_C2H2"/>
    <property type="match status" value="2"/>
</dbReference>
<dbReference type="PANTHER" id="PTHR45988">
    <property type="entry name" value="C2H2 TYPE ZINC FINGER TRANSCRIPTION FACTOR FAMILY-RELATED"/>
    <property type="match status" value="1"/>
</dbReference>
<evidence type="ECO:0000259" key="9">
    <source>
        <dbReference type="PROSITE" id="PS50157"/>
    </source>
</evidence>
<evidence type="ECO:0000313" key="10">
    <source>
        <dbReference type="EMBL" id="KAG6417475.1"/>
    </source>
</evidence>
<evidence type="ECO:0000256" key="1">
    <source>
        <dbReference type="ARBA" id="ARBA00022723"/>
    </source>
</evidence>
<feature type="domain" description="C2H2-type" evidence="9">
    <location>
        <begin position="124"/>
        <end position="148"/>
    </location>
</feature>
<dbReference type="PROSITE" id="PS00028">
    <property type="entry name" value="ZINC_FINGER_C2H2_1"/>
    <property type="match status" value="2"/>
</dbReference>
<accession>A0A8X8XP39</accession>
<dbReference type="GO" id="GO:0005634">
    <property type="term" value="C:nucleus"/>
    <property type="evidence" value="ECO:0007669"/>
    <property type="project" value="TreeGrafter"/>
</dbReference>
<evidence type="ECO:0000256" key="2">
    <source>
        <dbReference type="ARBA" id="ARBA00022737"/>
    </source>
</evidence>
<feature type="domain" description="C2H2-type" evidence="9">
    <location>
        <begin position="66"/>
        <end position="93"/>
    </location>
</feature>
<dbReference type="OrthoDB" id="913712at2759"/>
<feature type="region of interest" description="Disordered" evidence="8">
    <location>
        <begin position="80"/>
        <end position="120"/>
    </location>
</feature>